<dbReference type="EMBL" id="DSDO01000360">
    <property type="protein sequence ID" value="HDR47092.1"/>
    <property type="molecule type" value="Genomic_DNA"/>
</dbReference>
<comment type="subcellular location">
    <subcellularLocation>
        <location evidence="1">Membrane</location>
        <topology evidence="1">Multi-pass membrane protein</topology>
    </subcellularLocation>
</comment>
<feature type="domain" description="NfeD-like C-terminal" evidence="6">
    <location>
        <begin position="382"/>
        <end position="436"/>
    </location>
</feature>
<dbReference type="AlphaFoldDB" id="A0A831PNS9"/>
<keyword evidence="4 5" id="KW-0472">Membrane</keyword>
<name>A0A831PNS9_9BACT</name>
<dbReference type="Pfam" id="PF01957">
    <property type="entry name" value="NfeD"/>
    <property type="match status" value="1"/>
</dbReference>
<dbReference type="Pfam" id="PF25145">
    <property type="entry name" value="NfeD1b_N"/>
    <property type="match status" value="1"/>
</dbReference>
<dbReference type="CDD" id="cd07020">
    <property type="entry name" value="Clp_protease_NfeD_1"/>
    <property type="match status" value="1"/>
</dbReference>
<dbReference type="InterPro" id="IPR052165">
    <property type="entry name" value="Membrane_assoc_protease"/>
</dbReference>
<dbReference type="GO" id="GO:0016020">
    <property type="term" value="C:membrane"/>
    <property type="evidence" value="ECO:0007669"/>
    <property type="project" value="UniProtKB-SubCell"/>
</dbReference>
<organism evidence="9">
    <name type="scientific">Geoalkalibacter subterraneus</name>
    <dbReference type="NCBI Taxonomy" id="483547"/>
    <lineage>
        <taxon>Bacteria</taxon>
        <taxon>Pseudomonadati</taxon>
        <taxon>Thermodesulfobacteriota</taxon>
        <taxon>Desulfuromonadia</taxon>
        <taxon>Desulfuromonadales</taxon>
        <taxon>Geoalkalibacteraceae</taxon>
        <taxon>Geoalkalibacter</taxon>
    </lineage>
</organism>
<comment type="caution">
    <text evidence="9">The sequence shown here is derived from an EMBL/GenBank/DDBJ whole genome shotgun (WGS) entry which is preliminary data.</text>
</comment>
<dbReference type="Pfam" id="PF24961">
    <property type="entry name" value="NfeD_membrane"/>
    <property type="match status" value="1"/>
</dbReference>
<keyword evidence="2 5" id="KW-0812">Transmembrane</keyword>
<feature type="transmembrane region" description="Helical" evidence="5">
    <location>
        <begin position="349"/>
        <end position="370"/>
    </location>
</feature>
<evidence type="ECO:0000259" key="6">
    <source>
        <dbReference type="Pfam" id="PF01957"/>
    </source>
</evidence>
<dbReference type="Gene3D" id="3.90.226.10">
    <property type="entry name" value="2-enoyl-CoA Hydratase, Chain A, domain 1"/>
    <property type="match status" value="1"/>
</dbReference>
<dbReference type="SUPFAM" id="SSF52096">
    <property type="entry name" value="ClpP/crotonase"/>
    <property type="match status" value="1"/>
</dbReference>
<evidence type="ECO:0000256" key="4">
    <source>
        <dbReference type="ARBA" id="ARBA00023136"/>
    </source>
</evidence>
<accession>A0A831PNS9</accession>
<feature type="domain" description="NfeD integral membrane" evidence="7">
    <location>
        <begin position="249"/>
        <end position="366"/>
    </location>
</feature>
<dbReference type="SUPFAM" id="SSF141322">
    <property type="entry name" value="NfeD domain-like"/>
    <property type="match status" value="1"/>
</dbReference>
<feature type="transmembrane region" description="Helical" evidence="5">
    <location>
        <begin position="245"/>
        <end position="264"/>
    </location>
</feature>
<reference evidence="9" key="1">
    <citation type="journal article" date="2020" name="mSystems">
        <title>Genome- and Community-Level Interaction Insights into Carbon Utilization and Element Cycling Functions of Hydrothermarchaeota in Hydrothermal Sediment.</title>
        <authorList>
            <person name="Zhou Z."/>
            <person name="Liu Y."/>
            <person name="Xu W."/>
            <person name="Pan J."/>
            <person name="Luo Z.H."/>
            <person name="Li M."/>
        </authorList>
    </citation>
    <scope>NUCLEOTIDE SEQUENCE [LARGE SCALE GENOMIC DNA]</scope>
    <source>
        <strain evidence="9">SpSt-1220</strain>
    </source>
</reference>
<evidence type="ECO:0000259" key="8">
    <source>
        <dbReference type="Pfam" id="PF25145"/>
    </source>
</evidence>
<evidence type="ECO:0000259" key="7">
    <source>
        <dbReference type="Pfam" id="PF24961"/>
    </source>
</evidence>
<evidence type="ECO:0000256" key="1">
    <source>
        <dbReference type="ARBA" id="ARBA00004141"/>
    </source>
</evidence>
<gene>
    <name evidence="9" type="ORF">ENN94_05255</name>
</gene>
<dbReference type="InterPro" id="IPR002810">
    <property type="entry name" value="NfeD-like_C"/>
</dbReference>
<dbReference type="PANTHER" id="PTHR33507">
    <property type="entry name" value="INNER MEMBRANE PROTEIN YBBJ"/>
    <property type="match status" value="1"/>
</dbReference>
<feature type="transmembrane region" description="Helical" evidence="5">
    <location>
        <begin position="294"/>
        <end position="311"/>
    </location>
</feature>
<dbReference type="InterPro" id="IPR012340">
    <property type="entry name" value="NA-bd_OB-fold"/>
</dbReference>
<dbReference type="InterPro" id="IPR056738">
    <property type="entry name" value="NfeD1b_N"/>
</dbReference>
<evidence type="ECO:0000256" key="3">
    <source>
        <dbReference type="ARBA" id="ARBA00022989"/>
    </source>
</evidence>
<feature type="transmembrane region" description="Helical" evidence="5">
    <location>
        <begin position="318"/>
        <end position="337"/>
    </location>
</feature>
<evidence type="ECO:0000256" key="2">
    <source>
        <dbReference type="ARBA" id="ARBA00022692"/>
    </source>
</evidence>
<dbReference type="PANTHER" id="PTHR33507:SF4">
    <property type="entry name" value="NODULATION COMPETITIVENESS PROTEIN NFED"/>
    <property type="match status" value="1"/>
</dbReference>
<keyword evidence="3 5" id="KW-1133">Transmembrane helix</keyword>
<evidence type="ECO:0000313" key="9">
    <source>
        <dbReference type="EMBL" id="HDR47092.1"/>
    </source>
</evidence>
<sequence length="443" mass="47554">MVRFQRFAFILGLMCLVISGLIPSSAHCREADTLSVLPVADVINPVVASFVEDEIERANRLERRAVLLEIDTPGGLDTSMRQIIQSMLGSRIPVIVYVYPHGARAASAGALITLAADFAVMAPGTNLGAATPVSLTPSTGGGEQGEAMMKKVTNDAVAYARSLAEKRGRNQDWAEQIVTEGVSTPAHEALELGVVDLIAEGEQELLNGLEGRVYFRGGEELHFSAANAVLERIEMNWRQKILTTIGNPNVAYMLLMLGFLGIFLELSQPGVILPGAIGALALLLAFFGLQMLPVNYVGVLLIVAALILFILEIKVQSYGMLTVGGILAMALGSLMLIDSAQPYLQISRAVIVATIAVSTSFFVLIVFFVARTQMSRAVSGREGIVGEQGTAVTELSPEGRIFVHGEYWNAVADEPVAQGDPVEVVEVLDHMRLHVRRVMSGSK</sequence>
<evidence type="ECO:0000256" key="5">
    <source>
        <dbReference type="SAM" id="Phobius"/>
    </source>
</evidence>
<dbReference type="Proteomes" id="UP000886162">
    <property type="component" value="Unassembled WGS sequence"/>
</dbReference>
<dbReference type="InterPro" id="IPR029045">
    <property type="entry name" value="ClpP/crotonase-like_dom_sf"/>
</dbReference>
<feature type="domain" description="NfeD1b N-terminal" evidence="8">
    <location>
        <begin position="35"/>
        <end position="191"/>
    </location>
</feature>
<proteinExistence type="predicted"/>
<dbReference type="InterPro" id="IPR056739">
    <property type="entry name" value="NfeD_membrane"/>
</dbReference>
<dbReference type="Gene3D" id="2.40.50.140">
    <property type="entry name" value="Nucleic acid-binding proteins"/>
    <property type="match status" value="1"/>
</dbReference>
<feature type="transmembrane region" description="Helical" evidence="5">
    <location>
        <begin position="271"/>
        <end position="288"/>
    </location>
</feature>
<protein>
    <submittedName>
        <fullName evidence="9">Nodulation protein NfeD</fullName>
    </submittedName>
</protein>